<feature type="transmembrane region" description="Helical" evidence="7">
    <location>
        <begin position="121"/>
        <end position="141"/>
    </location>
</feature>
<dbReference type="PANTHER" id="PTHR48022:SF17">
    <property type="entry name" value="HEXOSE TRANSPORTER"/>
    <property type="match status" value="1"/>
</dbReference>
<comment type="subcellular location">
    <subcellularLocation>
        <location evidence="1">Membrane</location>
        <topology evidence="1">Multi-pass membrane protein</topology>
    </subcellularLocation>
</comment>
<dbReference type="InterPro" id="IPR003663">
    <property type="entry name" value="Sugar/inositol_transpt"/>
</dbReference>
<dbReference type="GO" id="GO:0016020">
    <property type="term" value="C:membrane"/>
    <property type="evidence" value="ECO:0007669"/>
    <property type="project" value="UniProtKB-SubCell"/>
</dbReference>
<gene>
    <name evidence="9" type="ORF">N7449_005419</name>
</gene>
<reference evidence="9" key="1">
    <citation type="submission" date="2022-11" db="EMBL/GenBank/DDBJ databases">
        <authorList>
            <person name="Petersen C."/>
        </authorList>
    </citation>
    <scope>NUCLEOTIDE SEQUENCE</scope>
    <source>
        <strain evidence="9">IBT 20477</strain>
    </source>
</reference>
<feature type="domain" description="Major facilitator superfamily (MFS) profile" evidence="8">
    <location>
        <begin position="19"/>
        <end position="221"/>
    </location>
</feature>
<reference evidence="9" key="2">
    <citation type="journal article" date="2023" name="IMA Fungus">
        <title>Comparative genomic study of the Penicillium genus elucidates a diverse pangenome and 15 lateral gene transfer events.</title>
        <authorList>
            <person name="Petersen C."/>
            <person name="Sorensen T."/>
            <person name="Nielsen M.R."/>
            <person name="Sondergaard T.E."/>
            <person name="Sorensen J.L."/>
            <person name="Fitzpatrick D.A."/>
            <person name="Frisvad J.C."/>
            <person name="Nielsen K.L."/>
        </authorList>
    </citation>
    <scope>NUCLEOTIDE SEQUENCE</scope>
    <source>
        <strain evidence="9">IBT 20477</strain>
    </source>
</reference>
<dbReference type="InterPro" id="IPR050360">
    <property type="entry name" value="MFS_Sugar_Transporters"/>
</dbReference>
<evidence type="ECO:0000256" key="4">
    <source>
        <dbReference type="ARBA" id="ARBA00022692"/>
    </source>
</evidence>
<sequence>MLSIHASIRGSIGLRRHLVWVAPNTRERYESYDTGTISGILVMPYWQDLFSTGYKDSTRHLSITSSQSSAIVSILSAGTFGALGAAPLGDTMGRRRGLIASSVVFIFGVVLQAAATKIPLFLAGRFFAGFGVGLLSALIPLYQSETRAKLAITIVLLLASVVNNLTYSRNDTGSYRIPIAAIVLTIRILILPKTSRYLIKKDNYTRATKNIAKLRRLPKDY</sequence>
<protein>
    <recommendedName>
        <fullName evidence="8">Major facilitator superfamily (MFS) profile domain-containing protein</fullName>
    </recommendedName>
</protein>
<evidence type="ECO:0000256" key="5">
    <source>
        <dbReference type="ARBA" id="ARBA00022989"/>
    </source>
</evidence>
<evidence type="ECO:0000256" key="6">
    <source>
        <dbReference type="ARBA" id="ARBA00023136"/>
    </source>
</evidence>
<dbReference type="AlphaFoldDB" id="A0A9W9ML41"/>
<feature type="transmembrane region" description="Helical" evidence="7">
    <location>
        <begin position="173"/>
        <end position="191"/>
    </location>
</feature>
<comment type="similarity">
    <text evidence="2">Belongs to the major facilitator superfamily. Sugar transporter (TC 2.A.1.1) family.</text>
</comment>
<dbReference type="SUPFAM" id="SSF103473">
    <property type="entry name" value="MFS general substrate transporter"/>
    <property type="match status" value="1"/>
</dbReference>
<dbReference type="PROSITE" id="PS50850">
    <property type="entry name" value="MFS"/>
    <property type="match status" value="1"/>
</dbReference>
<keyword evidence="4 7" id="KW-0812">Transmembrane</keyword>
<keyword evidence="5 7" id="KW-1133">Transmembrane helix</keyword>
<evidence type="ECO:0000256" key="3">
    <source>
        <dbReference type="ARBA" id="ARBA00022448"/>
    </source>
</evidence>
<feature type="transmembrane region" description="Helical" evidence="7">
    <location>
        <begin position="98"/>
        <end position="115"/>
    </location>
</feature>
<dbReference type="OrthoDB" id="6612291at2759"/>
<dbReference type="EMBL" id="JAPQKQ010000003">
    <property type="protein sequence ID" value="KAJ5203340.1"/>
    <property type="molecule type" value="Genomic_DNA"/>
</dbReference>
<evidence type="ECO:0000313" key="9">
    <source>
        <dbReference type="EMBL" id="KAJ5203340.1"/>
    </source>
</evidence>
<keyword evidence="6 7" id="KW-0472">Membrane</keyword>
<dbReference type="PANTHER" id="PTHR48022">
    <property type="entry name" value="PLASTIDIC GLUCOSE TRANSPORTER 4"/>
    <property type="match status" value="1"/>
</dbReference>
<name>A0A9W9ML41_9EURO</name>
<dbReference type="Pfam" id="PF00083">
    <property type="entry name" value="Sugar_tr"/>
    <property type="match status" value="1"/>
</dbReference>
<evidence type="ECO:0000256" key="7">
    <source>
        <dbReference type="SAM" id="Phobius"/>
    </source>
</evidence>
<evidence type="ECO:0000313" key="10">
    <source>
        <dbReference type="Proteomes" id="UP001150942"/>
    </source>
</evidence>
<evidence type="ECO:0000256" key="1">
    <source>
        <dbReference type="ARBA" id="ARBA00004141"/>
    </source>
</evidence>
<comment type="caution">
    <text evidence="9">The sequence shown here is derived from an EMBL/GenBank/DDBJ whole genome shotgun (WGS) entry which is preliminary data.</text>
</comment>
<evidence type="ECO:0000259" key="8">
    <source>
        <dbReference type="PROSITE" id="PS50850"/>
    </source>
</evidence>
<dbReference type="InterPro" id="IPR005828">
    <property type="entry name" value="MFS_sugar_transport-like"/>
</dbReference>
<dbReference type="PRINTS" id="PR00171">
    <property type="entry name" value="SUGRTRNSPORT"/>
</dbReference>
<proteinExistence type="inferred from homology"/>
<accession>A0A9W9ML41</accession>
<dbReference type="InterPro" id="IPR020846">
    <property type="entry name" value="MFS_dom"/>
</dbReference>
<organism evidence="9 10">
    <name type="scientific">Penicillium cf. viridicatum</name>
    <dbReference type="NCBI Taxonomy" id="2972119"/>
    <lineage>
        <taxon>Eukaryota</taxon>
        <taxon>Fungi</taxon>
        <taxon>Dikarya</taxon>
        <taxon>Ascomycota</taxon>
        <taxon>Pezizomycotina</taxon>
        <taxon>Eurotiomycetes</taxon>
        <taxon>Eurotiomycetidae</taxon>
        <taxon>Eurotiales</taxon>
        <taxon>Aspergillaceae</taxon>
        <taxon>Penicillium</taxon>
    </lineage>
</organism>
<keyword evidence="3" id="KW-0813">Transport</keyword>
<feature type="transmembrane region" description="Helical" evidence="7">
    <location>
        <begin position="148"/>
        <end position="167"/>
    </location>
</feature>
<dbReference type="GO" id="GO:0005351">
    <property type="term" value="F:carbohydrate:proton symporter activity"/>
    <property type="evidence" value="ECO:0007669"/>
    <property type="project" value="TreeGrafter"/>
</dbReference>
<dbReference type="Gene3D" id="1.20.1250.20">
    <property type="entry name" value="MFS general substrate transporter like domains"/>
    <property type="match status" value="1"/>
</dbReference>
<dbReference type="InterPro" id="IPR036259">
    <property type="entry name" value="MFS_trans_sf"/>
</dbReference>
<dbReference type="Proteomes" id="UP001150942">
    <property type="component" value="Unassembled WGS sequence"/>
</dbReference>
<evidence type="ECO:0000256" key="2">
    <source>
        <dbReference type="ARBA" id="ARBA00010992"/>
    </source>
</evidence>
<keyword evidence="10" id="KW-1185">Reference proteome</keyword>